<dbReference type="EMBL" id="LZYB01000003">
    <property type="protein sequence ID" value="OBV11042.1"/>
    <property type="molecule type" value="Genomic_DNA"/>
</dbReference>
<dbReference type="PANTHER" id="PTHR30570:SF1">
    <property type="entry name" value="PHOSPHATE-BINDING PROTEIN PSTS"/>
    <property type="match status" value="1"/>
</dbReference>
<gene>
    <name evidence="4" type="ORF">I603_1450</name>
</gene>
<keyword evidence="1 2" id="KW-0732">Signal</keyword>
<name>A0A1A7BHX8_9SPHN</name>
<protein>
    <submittedName>
        <fullName evidence="4">Phosphate ABC transporter</fullName>
    </submittedName>
</protein>
<dbReference type="AlphaFoldDB" id="A0A1A7BHX8"/>
<comment type="caution">
    <text evidence="4">The sequence shown here is derived from an EMBL/GenBank/DDBJ whole genome shotgun (WGS) entry which is preliminary data.</text>
</comment>
<evidence type="ECO:0000256" key="2">
    <source>
        <dbReference type="SAM" id="SignalP"/>
    </source>
</evidence>
<dbReference type="SUPFAM" id="SSF53850">
    <property type="entry name" value="Periplasmic binding protein-like II"/>
    <property type="match status" value="1"/>
</dbReference>
<dbReference type="PANTHER" id="PTHR30570">
    <property type="entry name" value="PERIPLASMIC PHOSPHATE BINDING COMPONENT OF PHOSPHATE ABC TRANSPORTER"/>
    <property type="match status" value="1"/>
</dbReference>
<dbReference type="Proteomes" id="UP000092484">
    <property type="component" value="Unassembled WGS sequence"/>
</dbReference>
<reference evidence="4 5" key="1">
    <citation type="submission" date="2016-06" db="EMBL/GenBank/DDBJ databases">
        <title>Genome sequence of Porphyrobacter dokdonensis DSW-74.</title>
        <authorList>
            <person name="Kim J.F."/>
            <person name="Song J.Y."/>
        </authorList>
    </citation>
    <scope>NUCLEOTIDE SEQUENCE [LARGE SCALE GENOMIC DNA]</scope>
    <source>
        <strain evidence="4 5">DSW-74</strain>
    </source>
</reference>
<dbReference type="PROSITE" id="PS51257">
    <property type="entry name" value="PROKAR_LIPOPROTEIN"/>
    <property type="match status" value="1"/>
</dbReference>
<dbReference type="STRING" id="1300349.I603_1450"/>
<feature type="domain" description="PBP" evidence="3">
    <location>
        <begin position="28"/>
        <end position="309"/>
    </location>
</feature>
<evidence type="ECO:0000313" key="4">
    <source>
        <dbReference type="EMBL" id="OBV11042.1"/>
    </source>
</evidence>
<dbReference type="Gene3D" id="3.40.190.10">
    <property type="entry name" value="Periplasmic binding protein-like II"/>
    <property type="match status" value="2"/>
</dbReference>
<dbReference type="InterPro" id="IPR050811">
    <property type="entry name" value="Phosphate_ABC_transporter"/>
</dbReference>
<dbReference type="PATRIC" id="fig|1300349.4.peg.1449"/>
<evidence type="ECO:0000256" key="1">
    <source>
        <dbReference type="ARBA" id="ARBA00022729"/>
    </source>
</evidence>
<organism evidence="4 5">
    <name type="scientific">Erythrobacter dokdonensis DSW-74</name>
    <dbReference type="NCBI Taxonomy" id="1300349"/>
    <lineage>
        <taxon>Bacteria</taxon>
        <taxon>Pseudomonadati</taxon>
        <taxon>Pseudomonadota</taxon>
        <taxon>Alphaproteobacteria</taxon>
        <taxon>Sphingomonadales</taxon>
        <taxon>Erythrobacteraceae</taxon>
        <taxon>Erythrobacter/Porphyrobacter group</taxon>
        <taxon>Erythrobacter</taxon>
    </lineage>
</organism>
<feature type="signal peptide" evidence="2">
    <location>
        <begin position="1"/>
        <end position="23"/>
    </location>
</feature>
<dbReference type="Pfam" id="PF12849">
    <property type="entry name" value="PBP_like_2"/>
    <property type="match status" value="1"/>
</dbReference>
<feature type="chain" id="PRO_5008355031" evidence="2">
    <location>
        <begin position="24"/>
        <end position="354"/>
    </location>
</feature>
<proteinExistence type="predicted"/>
<accession>A0A1A7BHX8</accession>
<dbReference type="InterPro" id="IPR024370">
    <property type="entry name" value="PBP_domain"/>
</dbReference>
<keyword evidence="5" id="KW-1185">Reference proteome</keyword>
<sequence length="354" mass="37860">MKRPISALARTGATLALSALALAACDSAGGGGARNSVHAVGSSTVYPFAKLVAENFARSNTDFRSPLIESTGTGNGIQLFCKGLGANTPDMVNASRRMKDSEFDRCVSNKVDEIIELQVGLDGIAFASSKGGIMLNLSPKTVYEALAANPYGKEQTAKTWADVDPALPAEPILVYGPPSTSGTRDALKELVLEAGCKTNPDMAALKESDENKYKQVCTEVRDDGGYVDQGEQDNLIVQKIESNPKAVGIFGFSYLEENADKVQGLPMNGVQPTYDNIASFAYPGARPLYVYVKKAHMRAIPGLGAFMEEWVKSWDKDGPLARIGMVAMPPEAMEANAAKVRDQLILTREDLAAE</sequence>
<evidence type="ECO:0000313" key="5">
    <source>
        <dbReference type="Proteomes" id="UP000092484"/>
    </source>
</evidence>
<evidence type="ECO:0000259" key="3">
    <source>
        <dbReference type="Pfam" id="PF12849"/>
    </source>
</evidence>
<dbReference type="RefSeq" id="WP_068863578.1">
    <property type="nucleotide sequence ID" value="NZ_LZYB01000003.1"/>
</dbReference>